<comment type="caution">
    <text evidence="1">The sequence shown here is derived from an EMBL/GenBank/DDBJ whole genome shotgun (WGS) entry which is preliminary data.</text>
</comment>
<protein>
    <submittedName>
        <fullName evidence="1">Uncharacterized protein</fullName>
    </submittedName>
</protein>
<proteinExistence type="predicted"/>
<reference evidence="1" key="1">
    <citation type="submission" date="2020-05" db="EMBL/GenBank/DDBJ databases">
        <title>Phylogenomic resolution of chytrid fungi.</title>
        <authorList>
            <person name="Stajich J.E."/>
            <person name="Amses K."/>
            <person name="Simmons R."/>
            <person name="Seto K."/>
            <person name="Myers J."/>
            <person name="Bonds A."/>
            <person name="Quandt C.A."/>
            <person name="Barry K."/>
            <person name="Liu P."/>
            <person name="Grigoriev I."/>
            <person name="Longcore J.E."/>
            <person name="James T.Y."/>
        </authorList>
    </citation>
    <scope>NUCLEOTIDE SEQUENCE</scope>
    <source>
        <strain evidence="1">JEL0379</strain>
    </source>
</reference>
<gene>
    <name evidence="1" type="ORF">HDU87_000051</name>
</gene>
<name>A0AAD5TTU9_9FUNG</name>
<dbReference type="AlphaFoldDB" id="A0AAD5TTU9"/>
<keyword evidence="2" id="KW-1185">Reference proteome</keyword>
<organism evidence="1 2">
    <name type="scientific">Geranomyces variabilis</name>
    <dbReference type="NCBI Taxonomy" id="109894"/>
    <lineage>
        <taxon>Eukaryota</taxon>
        <taxon>Fungi</taxon>
        <taxon>Fungi incertae sedis</taxon>
        <taxon>Chytridiomycota</taxon>
        <taxon>Chytridiomycota incertae sedis</taxon>
        <taxon>Chytridiomycetes</taxon>
        <taxon>Spizellomycetales</taxon>
        <taxon>Powellomycetaceae</taxon>
        <taxon>Geranomyces</taxon>
    </lineage>
</organism>
<evidence type="ECO:0000313" key="1">
    <source>
        <dbReference type="EMBL" id="KAJ3185432.1"/>
    </source>
</evidence>
<evidence type="ECO:0000313" key="2">
    <source>
        <dbReference type="Proteomes" id="UP001212152"/>
    </source>
</evidence>
<dbReference type="EMBL" id="JADGJQ010000001">
    <property type="protein sequence ID" value="KAJ3185432.1"/>
    <property type="molecule type" value="Genomic_DNA"/>
</dbReference>
<sequence>MKTEKGKTELKGHITSRSFRLLIESARLEQSFEVAGRMTKRARLAGLAAESAAEQLQDLAEGITAAPKRGAPEDGDVTNTPFKKRVHTDLEFDDASDESDASETLDAPFCARWIQRAAVELDALSHENVFVGTVNVHQTMARIQKRIYTDRAFTQAADDRKDPFEYL</sequence>
<dbReference type="Proteomes" id="UP001212152">
    <property type="component" value="Unassembled WGS sequence"/>
</dbReference>
<accession>A0AAD5TTU9</accession>